<name>A0A845B7R2_9SPHN</name>
<proteinExistence type="predicted"/>
<dbReference type="CDD" id="cd03801">
    <property type="entry name" value="GT4_PimA-like"/>
    <property type="match status" value="1"/>
</dbReference>
<reference evidence="3 4" key="1">
    <citation type="submission" date="2019-12" db="EMBL/GenBank/DDBJ databases">
        <title>Genomic-based taxomic classification of the family Erythrobacteraceae.</title>
        <authorList>
            <person name="Xu L."/>
        </authorList>
    </citation>
    <scope>NUCLEOTIDE SEQUENCE [LARGE SCALE GENOMIC DNA]</scope>
    <source>
        <strain evidence="3 4">KCTC 42453</strain>
    </source>
</reference>
<dbReference type="Pfam" id="PF00534">
    <property type="entry name" value="Glycos_transf_1"/>
    <property type="match status" value="1"/>
</dbReference>
<dbReference type="SUPFAM" id="SSF53756">
    <property type="entry name" value="UDP-Glycosyltransferase/glycogen phosphorylase"/>
    <property type="match status" value="1"/>
</dbReference>
<protein>
    <submittedName>
        <fullName evidence="3">Glycosyltransferase</fullName>
    </submittedName>
</protein>
<dbReference type="EMBL" id="WTYL01000003">
    <property type="protein sequence ID" value="MXP45477.1"/>
    <property type="molecule type" value="Genomic_DNA"/>
</dbReference>
<dbReference type="OrthoDB" id="9790710at2"/>
<gene>
    <name evidence="3" type="ORF">GRI65_13560</name>
</gene>
<evidence type="ECO:0000313" key="3">
    <source>
        <dbReference type="EMBL" id="MXP45477.1"/>
    </source>
</evidence>
<dbReference type="Proteomes" id="UP000431922">
    <property type="component" value="Unassembled WGS sequence"/>
</dbReference>
<dbReference type="GO" id="GO:0016757">
    <property type="term" value="F:glycosyltransferase activity"/>
    <property type="evidence" value="ECO:0007669"/>
    <property type="project" value="InterPro"/>
</dbReference>
<feature type="domain" description="Glycosyl transferase family 1" evidence="2">
    <location>
        <begin position="226"/>
        <end position="378"/>
    </location>
</feature>
<organism evidence="3 4">
    <name type="scientific">Allopontixanthobacter sediminis</name>
    <dbReference type="NCBI Taxonomy" id="1689985"/>
    <lineage>
        <taxon>Bacteria</taxon>
        <taxon>Pseudomonadati</taxon>
        <taxon>Pseudomonadota</taxon>
        <taxon>Alphaproteobacteria</taxon>
        <taxon>Sphingomonadales</taxon>
        <taxon>Erythrobacteraceae</taxon>
        <taxon>Allopontixanthobacter</taxon>
    </lineage>
</organism>
<accession>A0A845B7R2</accession>
<evidence type="ECO:0000259" key="2">
    <source>
        <dbReference type="Pfam" id="PF00534"/>
    </source>
</evidence>
<evidence type="ECO:0000256" key="1">
    <source>
        <dbReference type="SAM" id="MobiDB-lite"/>
    </source>
</evidence>
<dbReference type="PANTHER" id="PTHR12526">
    <property type="entry name" value="GLYCOSYLTRANSFERASE"/>
    <property type="match status" value="1"/>
</dbReference>
<dbReference type="AlphaFoldDB" id="A0A845B7R2"/>
<feature type="region of interest" description="Disordered" evidence="1">
    <location>
        <begin position="1"/>
        <end position="35"/>
    </location>
</feature>
<keyword evidence="3" id="KW-0808">Transferase</keyword>
<sequence length="408" mass="44837">MKRSGKVRPRPASGRKSAARPAAKGKPSPPDSRPHILHLHSTFAAGGKELRSVRLINAWGPGVGHSIVSAVPDRMEATQLISRSIPVAYPQNFPSLIGRPTLGRLQKMARAMRGYDLVLTYNWGAIDAVMAHTLFGQAMDLPPLIHHEDGFNEDEFKRLKKRRNWYRRIALGRASGLVVPSEKLEEIALVQWAQPMGRVKHIGNGIPTSDFARKPRPDALRGVIKRKGEFWVGTMAGLRKIKNLPRLVRAFAVLPEEWHLVIVGEGPEEEAIRAEADRLDIGHRVHLPGFVPEPANYVGLFDIFALSSDSEQFPISVIEAMAAGVPVVAPAVGDIVQMVSDLNNPYITGAGDEASLSGSLSELASHERLRTEIGASNRAKARTDFDEKKMIEAYRRLYSSAMGRSTLG</sequence>
<dbReference type="InterPro" id="IPR001296">
    <property type="entry name" value="Glyco_trans_1"/>
</dbReference>
<dbReference type="Gene3D" id="3.40.50.2000">
    <property type="entry name" value="Glycogen Phosphorylase B"/>
    <property type="match status" value="2"/>
</dbReference>
<keyword evidence="4" id="KW-1185">Reference proteome</keyword>
<evidence type="ECO:0000313" key="4">
    <source>
        <dbReference type="Proteomes" id="UP000431922"/>
    </source>
</evidence>
<comment type="caution">
    <text evidence="3">The sequence shown here is derived from an EMBL/GenBank/DDBJ whole genome shotgun (WGS) entry which is preliminary data.</text>
</comment>